<protein>
    <submittedName>
        <fullName evidence="3">Uncharacterized protein</fullName>
    </submittedName>
</protein>
<feature type="transmembrane region" description="Helical" evidence="1">
    <location>
        <begin position="375"/>
        <end position="395"/>
    </location>
</feature>
<reference evidence="3 4" key="1">
    <citation type="submission" date="2020-04" db="EMBL/GenBank/DDBJ databases">
        <title>Description of novel Gluconacetobacter.</title>
        <authorList>
            <person name="Sombolestani A."/>
        </authorList>
    </citation>
    <scope>NUCLEOTIDE SEQUENCE [LARGE SCALE GENOMIC DNA]</scope>
    <source>
        <strain evidence="3 4">LMG 21312</strain>
    </source>
</reference>
<keyword evidence="4" id="KW-1185">Reference proteome</keyword>
<feature type="transmembrane region" description="Helical" evidence="1">
    <location>
        <begin position="68"/>
        <end position="86"/>
    </location>
</feature>
<dbReference type="RefSeq" id="WP_182944420.1">
    <property type="nucleotide sequence ID" value="NZ_JABEQH010000021.1"/>
</dbReference>
<feature type="transmembrane region" description="Helical" evidence="1">
    <location>
        <begin position="146"/>
        <end position="167"/>
    </location>
</feature>
<feature type="transmembrane region" description="Helical" evidence="1">
    <location>
        <begin position="235"/>
        <end position="253"/>
    </location>
</feature>
<keyword evidence="1" id="KW-1133">Transmembrane helix</keyword>
<evidence type="ECO:0000313" key="3">
    <source>
        <dbReference type="EMBL" id="MBB2177077.1"/>
    </source>
</evidence>
<feature type="transmembrane region" description="Helical" evidence="1">
    <location>
        <begin position="260"/>
        <end position="279"/>
    </location>
</feature>
<dbReference type="Proteomes" id="UP000561066">
    <property type="component" value="Unassembled WGS sequence"/>
</dbReference>
<comment type="caution">
    <text evidence="3">The sequence shown here is derived from an EMBL/GenBank/DDBJ whole genome shotgun (WGS) entry which is preliminary data.</text>
</comment>
<feature type="transmembrane region" description="Helical" evidence="1">
    <location>
        <begin position="285"/>
        <end position="308"/>
    </location>
</feature>
<accession>A0A7W4J9Q1</accession>
<feature type="transmembrane region" description="Helical" evidence="1">
    <location>
        <begin position="179"/>
        <end position="202"/>
    </location>
</feature>
<evidence type="ECO:0000313" key="4">
    <source>
        <dbReference type="Proteomes" id="UP000561066"/>
    </source>
</evidence>
<keyword evidence="2" id="KW-0732">Signal</keyword>
<organism evidence="3 4">
    <name type="scientific">Gluconacetobacter johannae</name>
    <dbReference type="NCBI Taxonomy" id="112140"/>
    <lineage>
        <taxon>Bacteria</taxon>
        <taxon>Pseudomonadati</taxon>
        <taxon>Pseudomonadota</taxon>
        <taxon>Alphaproteobacteria</taxon>
        <taxon>Acetobacterales</taxon>
        <taxon>Acetobacteraceae</taxon>
        <taxon>Gluconacetobacter</taxon>
    </lineage>
</organism>
<evidence type="ECO:0000256" key="1">
    <source>
        <dbReference type="SAM" id="Phobius"/>
    </source>
</evidence>
<dbReference type="AlphaFoldDB" id="A0A7W4J9Q1"/>
<feature type="transmembrane region" description="Helical" evidence="1">
    <location>
        <begin position="32"/>
        <end position="56"/>
    </location>
</feature>
<gene>
    <name evidence="3" type="ORF">HLH21_14295</name>
</gene>
<dbReference type="EMBL" id="JABEQH010000021">
    <property type="protein sequence ID" value="MBB2177077.1"/>
    <property type="molecule type" value="Genomic_DNA"/>
</dbReference>
<sequence length="400" mass="38512">MTLPFLLPAALCWPFLSMAVLAACPQASARSAGIGLSATGLGLAVLAACAGGGWAGTPLMAPPGVLRALLPLPLLTLCLSCVLSPAGGTPGQRAGGALTHGLAGGATVATACTDPLSGAVAIGGVAVLAALAVATARGAARAGWDLFRLGLSGILLAVPGAMLLSAAPAGAGRLDGLGGVLLSVGLGAVAGLGPAAPVVLAAEEYAMPAALAPVMTAVPVLRHLAVVGASQWDTMMLGIATIWLVVLPMRAAPARRRDRLALGMLIGLAAVAAGAGGRAGPAGAVALLVSVALLGPLVGASGSGGVAVRWLRAALALRPPFLPFGGLVLAVLAVCDAAPLLVGPLLLGLAPGCMRAGPGADRPGDGASAVRDRPAWVAVALLLAGMVVLTVVAMADGAGR</sequence>
<keyword evidence="1" id="KW-0472">Membrane</keyword>
<keyword evidence="1" id="KW-0812">Transmembrane</keyword>
<feature type="signal peptide" evidence="2">
    <location>
        <begin position="1"/>
        <end position="22"/>
    </location>
</feature>
<evidence type="ECO:0000256" key="2">
    <source>
        <dbReference type="SAM" id="SignalP"/>
    </source>
</evidence>
<feature type="chain" id="PRO_5030593616" evidence="2">
    <location>
        <begin position="23"/>
        <end position="400"/>
    </location>
</feature>
<feature type="transmembrane region" description="Helical" evidence="1">
    <location>
        <begin position="320"/>
        <end position="342"/>
    </location>
</feature>
<feature type="transmembrane region" description="Helical" evidence="1">
    <location>
        <begin position="116"/>
        <end position="134"/>
    </location>
</feature>
<name>A0A7W4J9Q1_9PROT</name>
<proteinExistence type="predicted"/>